<evidence type="ECO:0000313" key="13">
    <source>
        <dbReference type="Proteomes" id="UP000694864"/>
    </source>
</evidence>
<keyword evidence="11" id="KW-0472">Membrane</keyword>
<evidence type="ECO:0000256" key="8">
    <source>
        <dbReference type="ARBA" id="ARBA00024209"/>
    </source>
</evidence>
<keyword evidence="5 9" id="KW-0863">Zinc-finger</keyword>
<name>A0ABM0VUJ2_CAMSA</name>
<evidence type="ECO:0000256" key="6">
    <source>
        <dbReference type="ARBA" id="ARBA00022786"/>
    </source>
</evidence>
<evidence type="ECO:0000256" key="3">
    <source>
        <dbReference type="ARBA" id="ARBA00012483"/>
    </source>
</evidence>
<dbReference type="PROSITE" id="PS50089">
    <property type="entry name" value="ZF_RING_2"/>
    <property type="match status" value="1"/>
</dbReference>
<organism evidence="13 14">
    <name type="scientific">Camelina sativa</name>
    <name type="common">False flax</name>
    <name type="synonym">Myagrum sativum</name>
    <dbReference type="NCBI Taxonomy" id="90675"/>
    <lineage>
        <taxon>Eukaryota</taxon>
        <taxon>Viridiplantae</taxon>
        <taxon>Streptophyta</taxon>
        <taxon>Embryophyta</taxon>
        <taxon>Tracheophyta</taxon>
        <taxon>Spermatophyta</taxon>
        <taxon>Magnoliopsida</taxon>
        <taxon>eudicotyledons</taxon>
        <taxon>Gunneridae</taxon>
        <taxon>Pentapetalae</taxon>
        <taxon>rosids</taxon>
        <taxon>malvids</taxon>
        <taxon>Brassicales</taxon>
        <taxon>Brassicaceae</taxon>
        <taxon>Camelineae</taxon>
        <taxon>Camelina</taxon>
    </lineage>
</organism>
<dbReference type="Proteomes" id="UP000694864">
    <property type="component" value="Chromosome 14"/>
</dbReference>
<evidence type="ECO:0000256" key="10">
    <source>
        <dbReference type="SAM" id="MobiDB-lite"/>
    </source>
</evidence>
<dbReference type="InterPro" id="IPR011016">
    <property type="entry name" value="Znf_RING-CH"/>
</dbReference>
<evidence type="ECO:0000256" key="7">
    <source>
        <dbReference type="ARBA" id="ARBA00022833"/>
    </source>
</evidence>
<feature type="region of interest" description="Disordered" evidence="10">
    <location>
        <begin position="358"/>
        <end position="384"/>
    </location>
</feature>
<dbReference type="GeneID" id="104742036"/>
<evidence type="ECO:0000256" key="1">
    <source>
        <dbReference type="ARBA" id="ARBA00000900"/>
    </source>
</evidence>
<evidence type="ECO:0000256" key="9">
    <source>
        <dbReference type="PROSITE-ProRule" id="PRU00175"/>
    </source>
</evidence>
<keyword evidence="11" id="KW-1133">Transmembrane helix</keyword>
<accession>A0ABM0VUJ2</accession>
<dbReference type="SUPFAM" id="SSF57850">
    <property type="entry name" value="RING/U-box"/>
    <property type="match status" value="1"/>
</dbReference>
<dbReference type="InterPro" id="IPR001841">
    <property type="entry name" value="Znf_RING"/>
</dbReference>
<keyword evidence="4" id="KW-0479">Metal-binding</keyword>
<dbReference type="Gene3D" id="3.30.40.10">
    <property type="entry name" value="Zinc/RING finger domain, C3HC4 (zinc finger)"/>
    <property type="match status" value="1"/>
</dbReference>
<keyword evidence="13" id="KW-1185">Reference proteome</keyword>
<feature type="compositionally biased region" description="Basic and acidic residues" evidence="10">
    <location>
        <begin position="365"/>
        <end position="384"/>
    </location>
</feature>
<keyword evidence="6" id="KW-0833">Ubl conjugation pathway</keyword>
<evidence type="ECO:0000313" key="14">
    <source>
        <dbReference type="RefSeq" id="XP_010461300.1"/>
    </source>
</evidence>
<proteinExistence type="inferred from homology"/>
<feature type="domain" description="RING-type" evidence="12">
    <location>
        <begin position="157"/>
        <end position="199"/>
    </location>
</feature>
<dbReference type="SMART" id="SM00184">
    <property type="entry name" value="RING"/>
    <property type="match status" value="1"/>
</dbReference>
<evidence type="ECO:0000256" key="4">
    <source>
        <dbReference type="ARBA" id="ARBA00022723"/>
    </source>
</evidence>
<dbReference type="PANTHER" id="PTHR14155:SF613">
    <property type="entry name" value="RING-H2 FINGER PROTEIN ATL34-RELATED"/>
    <property type="match status" value="1"/>
</dbReference>
<feature type="region of interest" description="Disordered" evidence="10">
    <location>
        <begin position="203"/>
        <end position="228"/>
    </location>
</feature>
<feature type="region of interest" description="Disordered" evidence="10">
    <location>
        <begin position="308"/>
        <end position="339"/>
    </location>
</feature>
<gene>
    <name evidence="14" type="primary">LOC104742036</name>
</gene>
<keyword evidence="11" id="KW-0812">Transmembrane</keyword>
<dbReference type="PANTHER" id="PTHR14155">
    <property type="entry name" value="RING FINGER DOMAIN-CONTAINING"/>
    <property type="match status" value="1"/>
</dbReference>
<comment type="pathway">
    <text evidence="2">Protein modification; protein ubiquitination.</text>
</comment>
<comment type="catalytic activity">
    <reaction evidence="1">
        <text>S-ubiquitinyl-[E2 ubiquitin-conjugating enzyme]-L-cysteine + [acceptor protein]-L-lysine = [E2 ubiquitin-conjugating enzyme]-L-cysteine + N(6)-ubiquitinyl-[acceptor protein]-L-lysine.</text>
        <dbReference type="EC" id="2.3.2.27"/>
    </reaction>
</comment>
<dbReference type="CDD" id="cd16461">
    <property type="entry name" value="RING-H2_EL5-like"/>
    <property type="match status" value="1"/>
</dbReference>
<dbReference type="EC" id="2.3.2.27" evidence="3"/>
<evidence type="ECO:0000256" key="11">
    <source>
        <dbReference type="SAM" id="Phobius"/>
    </source>
</evidence>
<feature type="transmembrane region" description="Helical" evidence="11">
    <location>
        <begin position="77"/>
        <end position="98"/>
    </location>
</feature>
<dbReference type="Pfam" id="PF13639">
    <property type="entry name" value="zf-RING_2"/>
    <property type="match status" value="1"/>
</dbReference>
<sequence>MKHGLLPYLGTWSSKDDCVVTQPHKKKPLHMRTMGKTPVLPLHHVIFLFLLVIQATGQQQPGLTSPYIAPRTNQVPAVIIGMFMFTLLFSMLACCVCYKYTSTSPPGTSSDTEGGGGEVAWTRRTSRGLEPDVIKSFPSFLYSQVKGLKIGKGGVECAICLNEFEDEETLRLMPPCSHAFHVVCIDVWLSSRSTCPVCRASLPPKPGSDQSSLNPCIHPHDNQDMDLEDGNTRRSVLESPDVRLLDRLTWSNNTGANRPPRSRSTGLSNWRITEILFPRSHSTGHSLVPRGENLDRFTLQLPEEVRRQLSRTTLPQARSSRQGYRSGSVGSERRGLPYGRRYNRRNISLSFSFSFQTASLQSTKGSKEKERGEGSFERLRPEMV</sequence>
<dbReference type="InterPro" id="IPR013083">
    <property type="entry name" value="Znf_RING/FYVE/PHD"/>
</dbReference>
<feature type="compositionally biased region" description="Polar residues" evidence="10">
    <location>
        <begin position="310"/>
        <end position="329"/>
    </location>
</feature>
<comment type="similarity">
    <text evidence="8">Belongs to the RING-type zinc finger family. ATL subfamily.</text>
</comment>
<feature type="transmembrane region" description="Helical" evidence="11">
    <location>
        <begin position="39"/>
        <end position="57"/>
    </location>
</feature>
<keyword evidence="7" id="KW-0862">Zinc</keyword>
<evidence type="ECO:0000256" key="2">
    <source>
        <dbReference type="ARBA" id="ARBA00004906"/>
    </source>
</evidence>
<dbReference type="RefSeq" id="XP_010461300.1">
    <property type="nucleotide sequence ID" value="XM_010462998.2"/>
</dbReference>
<evidence type="ECO:0000259" key="12">
    <source>
        <dbReference type="PROSITE" id="PS50089"/>
    </source>
</evidence>
<reference evidence="14" key="2">
    <citation type="submission" date="2025-08" db="UniProtKB">
        <authorList>
            <consortium name="RefSeq"/>
        </authorList>
    </citation>
    <scope>IDENTIFICATION</scope>
    <source>
        <tissue evidence="14">Leaf</tissue>
    </source>
</reference>
<dbReference type="InterPro" id="IPR053238">
    <property type="entry name" value="RING-H2_zinc_finger"/>
</dbReference>
<dbReference type="SMART" id="SM00744">
    <property type="entry name" value="RINGv"/>
    <property type="match status" value="1"/>
</dbReference>
<evidence type="ECO:0000256" key="5">
    <source>
        <dbReference type="ARBA" id="ARBA00022771"/>
    </source>
</evidence>
<protein>
    <recommendedName>
        <fullName evidence="3">RING-type E3 ubiquitin transferase</fullName>
        <ecNumber evidence="3">2.3.2.27</ecNumber>
    </recommendedName>
</protein>
<reference evidence="13" key="1">
    <citation type="journal article" date="2014" name="Nat. Commun.">
        <title>The emerging biofuel crop Camelina sativa retains a highly undifferentiated hexaploid genome structure.</title>
        <authorList>
            <person name="Kagale S."/>
            <person name="Koh C."/>
            <person name="Nixon J."/>
            <person name="Bollina V."/>
            <person name="Clarke W.E."/>
            <person name="Tuteja R."/>
            <person name="Spillane C."/>
            <person name="Robinson S.J."/>
            <person name="Links M.G."/>
            <person name="Clarke C."/>
            <person name="Higgins E.E."/>
            <person name="Huebert T."/>
            <person name="Sharpe A.G."/>
            <person name="Parkin I.A."/>
        </authorList>
    </citation>
    <scope>NUCLEOTIDE SEQUENCE [LARGE SCALE GENOMIC DNA]</scope>
    <source>
        <strain evidence="13">cv. DH55</strain>
    </source>
</reference>